<evidence type="ECO:0000259" key="3">
    <source>
        <dbReference type="PROSITE" id="PS51724"/>
    </source>
</evidence>
<keyword evidence="5" id="KW-1185">Reference proteome</keyword>
<proteinExistence type="predicted"/>
<keyword evidence="2" id="KW-0472">Membrane</keyword>
<dbReference type="PROSITE" id="PS51724">
    <property type="entry name" value="SPOR"/>
    <property type="match status" value="1"/>
</dbReference>
<feature type="compositionally biased region" description="Pro residues" evidence="1">
    <location>
        <begin position="50"/>
        <end position="63"/>
    </location>
</feature>
<dbReference type="Proteomes" id="UP001144205">
    <property type="component" value="Unassembled WGS sequence"/>
</dbReference>
<dbReference type="RefSeq" id="WP_281841549.1">
    <property type="nucleotide sequence ID" value="NZ_BROH01000003.1"/>
</dbReference>
<feature type="transmembrane region" description="Helical" evidence="2">
    <location>
        <begin position="71"/>
        <end position="92"/>
    </location>
</feature>
<evidence type="ECO:0000256" key="2">
    <source>
        <dbReference type="SAM" id="Phobius"/>
    </source>
</evidence>
<reference evidence="4" key="1">
    <citation type="journal article" date="2023" name="Int. J. Syst. Evol. Microbiol.">
        <title>Sinisalibacter aestuarii sp. nov., isolated from estuarine sediment of the Arakawa River.</title>
        <authorList>
            <person name="Arafat S.T."/>
            <person name="Hirano S."/>
            <person name="Sato A."/>
            <person name="Takeuchi K."/>
            <person name="Yasuda T."/>
            <person name="Terahara T."/>
            <person name="Hamada M."/>
            <person name="Kobayashi T."/>
        </authorList>
    </citation>
    <scope>NUCLEOTIDE SEQUENCE</scope>
    <source>
        <strain evidence="4">B-399</strain>
    </source>
</reference>
<keyword evidence="2" id="KW-0812">Transmembrane</keyword>
<dbReference type="InterPro" id="IPR036680">
    <property type="entry name" value="SPOR-like_sf"/>
</dbReference>
<dbReference type="InterPro" id="IPR007730">
    <property type="entry name" value="SPOR-like_dom"/>
</dbReference>
<evidence type="ECO:0000313" key="4">
    <source>
        <dbReference type="EMBL" id="GKY87564.1"/>
    </source>
</evidence>
<dbReference type="Gene3D" id="3.30.70.1070">
    <property type="entry name" value="Sporulation related repeat"/>
    <property type="match status" value="1"/>
</dbReference>
<dbReference type="EMBL" id="BROH01000003">
    <property type="protein sequence ID" value="GKY87564.1"/>
    <property type="molecule type" value="Genomic_DNA"/>
</dbReference>
<comment type="caution">
    <text evidence="4">The sequence shown here is derived from an EMBL/GenBank/DDBJ whole genome shotgun (WGS) entry which is preliminary data.</text>
</comment>
<protein>
    <submittedName>
        <fullName evidence="4">Sporulation protein</fullName>
    </submittedName>
</protein>
<accession>A0ABQ5LRL1</accession>
<evidence type="ECO:0000313" key="5">
    <source>
        <dbReference type="Proteomes" id="UP001144205"/>
    </source>
</evidence>
<feature type="compositionally biased region" description="Low complexity" evidence="1">
    <location>
        <begin position="27"/>
        <end position="49"/>
    </location>
</feature>
<organism evidence="4 5">
    <name type="scientific">Sinisalibacter aestuarii</name>
    <dbReference type="NCBI Taxonomy" id="2949426"/>
    <lineage>
        <taxon>Bacteria</taxon>
        <taxon>Pseudomonadati</taxon>
        <taxon>Pseudomonadota</taxon>
        <taxon>Alphaproteobacteria</taxon>
        <taxon>Rhodobacterales</taxon>
        <taxon>Roseobacteraceae</taxon>
        <taxon>Sinisalibacter</taxon>
    </lineage>
</organism>
<keyword evidence="2" id="KW-1133">Transmembrane helix</keyword>
<dbReference type="Pfam" id="PF05036">
    <property type="entry name" value="SPOR"/>
    <property type="match status" value="1"/>
</dbReference>
<name>A0ABQ5LRL1_9RHOB</name>
<gene>
    <name evidence="4" type="ORF">STA1M1_14330</name>
</gene>
<feature type="domain" description="SPOR" evidence="3">
    <location>
        <begin position="296"/>
        <end position="381"/>
    </location>
</feature>
<feature type="region of interest" description="Disordered" evidence="1">
    <location>
        <begin position="27"/>
        <end position="67"/>
    </location>
</feature>
<evidence type="ECO:0000256" key="1">
    <source>
        <dbReference type="SAM" id="MobiDB-lite"/>
    </source>
</evidence>
<sequence length="381" mass="38874">MSDANWGSPYAANPAIRYSQYDPAQPYGGQYPAQGGYAGQAQPYGYADPAPEPGEPDLPPAPRGPGAFSRALHGAGALLSVALIAGLAVWGYKLAMRDVTGVPVVRALEGPMRIQPEDPGGVAAAHQGLAVNSVAAEGQAEGPAEQVALAPAAMGLSEDDMPAMPDEEVSAVSMVEAGDAPLADPVARVEAEPETVALVDDETGETAAGLAIANAVAAAAEPLSGEEADLSIPEEVEPVLASVRVAASVPGVARSPRPQPRPAALVTRAAASPVDLAIASAAAAAPASVRDVAASAIATGTRLVQLGAFDSEEIARGEWDKLALRFPEMLEGKDRVIQQAQSGGKTFYRLRAMGFDDLSDARRFCAALMAGQAACIPVVTR</sequence>